<sequence>MKRNWKSSMITYSVAASLLVSMSASVSPAYAASSTKSSSAAPSVKKVNLFKRVSSNSQTVGIANKLLNNELYVNSNWAPYKFNGKLTWKENPYKDDTWSFYFQSLDMVGYLTTAYEQTHSQKYLEKAQWYIESWMNANPSPQKQASRFAWRDHSTANRVVNMAQFLDQYKGSSIYNKSFENKVLKMLEKHGDFLMDDKNYSFGSNHGIFQDRSLIELALLFPNMSHSQQWYKKGMDRLLVHVEEDVTKSGVHKEHSPAYHLLVLNLFKNINGFIKQFNVKEPRLTSGISKMEDYLAYLGDPSGQLPNLGDSEPYDLYSLSPKALTSDKLLYVVTKGKQGKKPDKDIVYTDGGTAVFKNDWSKETPLYLLFTSAFHSTTHKHADDLSFLLSYGKTNFFVDSGKYNYSYTDPYREYVKSSLAHNTVTVDKKSFPITKDQVNKSKINTSEISKAYSYVTGSHELYKGVKVKRTLIYLKSTNSIIVRDVMESNKNHTYTDTFNIGKDVDVKKSAARVFTLTSKLDKKQIELIQLTKMNTIKNYKGSSSPIAGWQSLEFNKKLPITQLQFTNNNQKNADYKFIINTDTTNGIKNYTVKSTPTHDIYTIVLKNGKRTNVQVKK</sequence>
<dbReference type="AlphaFoldDB" id="A0A0B6AMV6"/>
<evidence type="ECO:0000259" key="6">
    <source>
        <dbReference type="Pfam" id="PF16889"/>
    </source>
</evidence>
<comment type="subcellular location">
    <subcellularLocation>
        <location evidence="1">Periplasm</location>
    </subcellularLocation>
</comment>
<reference evidence="7 8" key="1">
    <citation type="journal article" date="2015" name="Genome Announc.">
        <title>Complete genome sequences for 35 biothreat assay-relevant bacillus species.</title>
        <authorList>
            <person name="Johnson S.L."/>
            <person name="Daligault H.E."/>
            <person name="Davenport K.W."/>
            <person name="Jaissle J."/>
            <person name="Frey K.G."/>
            <person name="Ladner J.T."/>
            <person name="Broomall S.M."/>
            <person name="Bishop-Lilly K.A."/>
            <person name="Bruce D.C."/>
            <person name="Gibbons H.S."/>
            <person name="Coyne S.R."/>
            <person name="Lo C.C."/>
            <person name="Meincke L."/>
            <person name="Munk A.C."/>
            <person name="Koroleva G.I."/>
            <person name="Rosenzweig C.N."/>
            <person name="Palacios G.F."/>
            <person name="Redden C.L."/>
            <person name="Minogue T.D."/>
            <person name="Chain P.S."/>
        </authorList>
    </citation>
    <scope>NUCLEOTIDE SEQUENCE [LARGE SCALE GENOMIC DNA]</scope>
    <source>
        <strain evidence="8">ATCC 14581 / DSM 32 / JCM 2506 / NBRC 15308 / NCIMB 9376 / NCTC 10342 / NRRL B-14308 / VKM B-512</strain>
    </source>
</reference>
<dbReference type="GO" id="GO:0042597">
    <property type="term" value="C:periplasmic space"/>
    <property type="evidence" value="ECO:0007669"/>
    <property type="project" value="UniProtKB-SubCell"/>
</dbReference>
<keyword evidence="4" id="KW-0456">Lyase</keyword>
<dbReference type="InterPro" id="IPR031680">
    <property type="entry name" value="Hepar_II_III_N"/>
</dbReference>
<keyword evidence="3" id="KW-0574">Periplasm</keyword>
<evidence type="ECO:0000259" key="5">
    <source>
        <dbReference type="Pfam" id="PF07940"/>
    </source>
</evidence>
<dbReference type="InterPro" id="IPR008929">
    <property type="entry name" value="Chondroitin_lyas"/>
</dbReference>
<evidence type="ECO:0000256" key="2">
    <source>
        <dbReference type="ARBA" id="ARBA00022729"/>
    </source>
</evidence>
<dbReference type="Pfam" id="PF16889">
    <property type="entry name" value="Hepar_II_III_N"/>
    <property type="match status" value="1"/>
</dbReference>
<evidence type="ECO:0000313" key="8">
    <source>
        <dbReference type="Proteomes" id="UP000031829"/>
    </source>
</evidence>
<dbReference type="RefSeq" id="WP_051975636.1">
    <property type="nucleotide sequence ID" value="NZ_BCVB01000007.1"/>
</dbReference>
<dbReference type="HOGENOM" id="CLU_442595_0_0_9"/>
<evidence type="ECO:0000313" key="7">
    <source>
        <dbReference type="EMBL" id="AJI24841.1"/>
    </source>
</evidence>
<keyword evidence="2" id="KW-0732">Signal</keyword>
<evidence type="ECO:0000256" key="4">
    <source>
        <dbReference type="ARBA" id="ARBA00023239"/>
    </source>
</evidence>
<dbReference type="GO" id="GO:0016829">
    <property type="term" value="F:lyase activity"/>
    <property type="evidence" value="ECO:0007669"/>
    <property type="project" value="UniProtKB-KW"/>
</dbReference>
<dbReference type="SUPFAM" id="SSF48230">
    <property type="entry name" value="Chondroitin AC/alginate lyase"/>
    <property type="match status" value="1"/>
</dbReference>
<accession>A0A0B6AMV6</accession>
<organism evidence="7 8">
    <name type="scientific">Priestia megaterium (strain ATCC 14581 / DSM 32 / CCUG 1817 / JCM 2506 / NBRC 15308 / NCIMB 9376 / NCTC 10342 / NRRL B-14308 / VKM B-512 / Ford 19)</name>
    <name type="common">Bacillus megaterium</name>
    <dbReference type="NCBI Taxonomy" id="1348623"/>
    <lineage>
        <taxon>Bacteria</taxon>
        <taxon>Bacillati</taxon>
        <taxon>Bacillota</taxon>
        <taxon>Bacilli</taxon>
        <taxon>Bacillales</taxon>
        <taxon>Bacillaceae</taxon>
        <taxon>Priestia</taxon>
    </lineage>
</organism>
<dbReference type="EMBL" id="CP009920">
    <property type="protein sequence ID" value="AJI24841.1"/>
    <property type="molecule type" value="Genomic_DNA"/>
</dbReference>
<feature type="domain" description="Heparinase II/III-like C-terminal" evidence="5">
    <location>
        <begin position="349"/>
        <end position="571"/>
    </location>
</feature>
<dbReference type="Pfam" id="PF07940">
    <property type="entry name" value="Hepar_II_III_C"/>
    <property type="match status" value="1"/>
</dbReference>
<dbReference type="GeneID" id="93641438"/>
<evidence type="ECO:0000256" key="3">
    <source>
        <dbReference type="ARBA" id="ARBA00022764"/>
    </source>
</evidence>
<name>A0A0B6AMV6_PRIM2</name>
<proteinExistence type="predicted"/>
<evidence type="ECO:0000256" key="1">
    <source>
        <dbReference type="ARBA" id="ARBA00004418"/>
    </source>
</evidence>
<dbReference type="Proteomes" id="UP000031829">
    <property type="component" value="Chromosome"/>
</dbReference>
<dbReference type="Gene3D" id="1.50.10.100">
    <property type="entry name" value="Chondroitin AC/alginate lyase"/>
    <property type="match status" value="1"/>
</dbReference>
<dbReference type="KEGG" id="bmeg:BG04_3375"/>
<feature type="domain" description="Heparin-sulfate lyase N-terminal" evidence="6">
    <location>
        <begin position="54"/>
        <end position="315"/>
    </location>
</feature>
<gene>
    <name evidence="7" type="ORF">BG04_3375</name>
</gene>
<protein>
    <submittedName>
        <fullName evidence="7">Heparinase II/III-like family protein</fullName>
    </submittedName>
</protein>
<dbReference type="InterPro" id="IPR012480">
    <property type="entry name" value="Hepar_II_III_C"/>
</dbReference>
<dbReference type="Gene3D" id="2.70.98.70">
    <property type="match status" value="1"/>
</dbReference>
<dbReference type="PANTHER" id="PTHR39210">
    <property type="entry name" value="HEPARIN-SULFATE LYASE"/>
    <property type="match status" value="1"/>
</dbReference>
<dbReference type="PANTHER" id="PTHR39210:SF1">
    <property type="entry name" value="HEPARIN-SULFATE LYASE"/>
    <property type="match status" value="1"/>
</dbReference>